<dbReference type="eggNOG" id="COG3385">
    <property type="taxonomic scope" value="Bacteria"/>
</dbReference>
<dbReference type="GO" id="GO:0003677">
    <property type="term" value="F:DNA binding"/>
    <property type="evidence" value="ECO:0007669"/>
    <property type="project" value="InterPro"/>
</dbReference>
<dbReference type="OrthoDB" id="1091931at2"/>
<protein>
    <submittedName>
        <fullName evidence="2">Transposase IS4 family protein</fullName>
    </submittedName>
</protein>
<dbReference type="GO" id="GO:0004803">
    <property type="term" value="F:transposase activity"/>
    <property type="evidence" value="ECO:0007669"/>
    <property type="project" value="InterPro"/>
</dbReference>
<evidence type="ECO:0000313" key="2">
    <source>
        <dbReference type="EMBL" id="EGV27650.1"/>
    </source>
</evidence>
<dbReference type="AlphaFoldDB" id="G2E8C5"/>
<sequence>MSEARSVKLLRTLLATHLDWHGSRLDFLARFILAVLQVRSVNLARLAPVLSSRAKPSSNYIRLQRFMRSFTIDQSDIARTVGDLLPAQQPWVLTLDRTNWKLGRAEINLLVLGVAYRGLAIPLLWTALPKAGNSNTNERIALMERFFATFPGQPVAFLLADREFVGRDWLAYLLRRELPFRLRLKANVNLTSTKGAYPLLREFQTLAVGGTRVLRQPRRLWGQKVFLSAKRLETNEWLLIVSESYSRQAIEEYAQRWTIETLFAALKSHGFHLEETHLTKPERLERLFALLTLTTLWAVHAGVWAHEQQPIRQKTLERPQFSFFRYGLDLLQRLITLQASFAAELLCVLGFMLDGRPFNVQHDVSRVLY</sequence>
<evidence type="ECO:0000313" key="3">
    <source>
        <dbReference type="Proteomes" id="UP000004200"/>
    </source>
</evidence>
<dbReference type="Pfam" id="PF01609">
    <property type="entry name" value="DDE_Tnp_1"/>
    <property type="match status" value="1"/>
</dbReference>
<dbReference type="RefSeq" id="WP_007043251.1">
    <property type="nucleotide sequence ID" value="NZ_AFWT01000074.1"/>
</dbReference>
<dbReference type="InterPro" id="IPR002559">
    <property type="entry name" value="Transposase_11"/>
</dbReference>
<reference evidence="2 3" key="1">
    <citation type="submission" date="2011-06" db="EMBL/GenBank/DDBJ databases">
        <title>The draft genome of Thiorhodococcus drewsii AZ1.</title>
        <authorList>
            <consortium name="US DOE Joint Genome Institute (JGI-PGF)"/>
            <person name="Lucas S."/>
            <person name="Han J."/>
            <person name="Lapidus A."/>
            <person name="Cheng J.-F."/>
            <person name="Goodwin L."/>
            <person name="Pitluck S."/>
            <person name="Peters L."/>
            <person name="Land M.L."/>
            <person name="Hauser L."/>
            <person name="Vogl K."/>
            <person name="Liu Z."/>
            <person name="Imhoff J."/>
            <person name="Thiel V."/>
            <person name="Frigaard N.-U."/>
            <person name="Bryant D.A."/>
            <person name="Woyke T.J."/>
        </authorList>
    </citation>
    <scope>NUCLEOTIDE SEQUENCE [LARGE SCALE GENOMIC DNA]</scope>
    <source>
        <strain evidence="2 3">AZ1</strain>
    </source>
</reference>
<proteinExistence type="predicted"/>
<keyword evidence="3" id="KW-1185">Reference proteome</keyword>
<dbReference type="GO" id="GO:0006313">
    <property type="term" value="P:DNA transposition"/>
    <property type="evidence" value="ECO:0007669"/>
    <property type="project" value="InterPro"/>
</dbReference>
<dbReference type="SUPFAM" id="SSF53098">
    <property type="entry name" value="Ribonuclease H-like"/>
    <property type="match status" value="1"/>
</dbReference>
<dbReference type="PATRIC" id="fig|765913.3.peg.4605"/>
<comment type="caution">
    <text evidence="2">The sequence shown here is derived from an EMBL/GenBank/DDBJ whole genome shotgun (WGS) entry which is preliminary data.</text>
</comment>
<dbReference type="NCBIfam" id="NF033591">
    <property type="entry name" value="transpos_IS4_2"/>
    <property type="match status" value="1"/>
</dbReference>
<dbReference type="STRING" id="765913.ThidrDRAFT_4539"/>
<accession>G2E8C5</accession>
<dbReference type="EMBL" id="AFWT01000074">
    <property type="protein sequence ID" value="EGV27650.1"/>
    <property type="molecule type" value="Genomic_DNA"/>
</dbReference>
<gene>
    <name evidence="2" type="ORF">ThidrDRAFT_4539</name>
</gene>
<evidence type="ECO:0000259" key="1">
    <source>
        <dbReference type="Pfam" id="PF01609"/>
    </source>
</evidence>
<dbReference type="InterPro" id="IPR012337">
    <property type="entry name" value="RNaseH-like_sf"/>
</dbReference>
<name>G2E8C5_9GAMM</name>
<dbReference type="Proteomes" id="UP000004200">
    <property type="component" value="Unassembled WGS sequence"/>
</dbReference>
<dbReference type="InterPro" id="IPR047658">
    <property type="entry name" value="IS4-like_transpos"/>
</dbReference>
<feature type="domain" description="Transposase IS4-like" evidence="1">
    <location>
        <begin position="90"/>
        <end position="295"/>
    </location>
</feature>
<dbReference type="Gene3D" id="3.90.350.10">
    <property type="entry name" value="Transposase Inhibitor Protein From Tn5, Chain A, domain 1"/>
    <property type="match status" value="1"/>
</dbReference>
<organism evidence="2 3">
    <name type="scientific">Thiorhodococcus drewsii AZ1</name>
    <dbReference type="NCBI Taxonomy" id="765913"/>
    <lineage>
        <taxon>Bacteria</taxon>
        <taxon>Pseudomonadati</taxon>
        <taxon>Pseudomonadota</taxon>
        <taxon>Gammaproteobacteria</taxon>
        <taxon>Chromatiales</taxon>
        <taxon>Chromatiaceae</taxon>
        <taxon>Thiorhodococcus</taxon>
    </lineage>
</organism>